<dbReference type="GO" id="GO:0003755">
    <property type="term" value="F:peptidyl-prolyl cis-trans isomerase activity"/>
    <property type="evidence" value="ECO:0007669"/>
    <property type="project" value="UniProtKB-UniRule"/>
</dbReference>
<dbReference type="GO" id="GO:0006457">
    <property type="term" value="P:protein folding"/>
    <property type="evidence" value="ECO:0007669"/>
    <property type="project" value="InterPro"/>
</dbReference>
<sequence>MSNPKCYFDITIGGAAAGRIVMELRADVVPKTAENFRALCTGEKGFGFAGSSFHRVIPGFMCQGGDFTNHNGTGGKSIYGHKFPDENFRLKHTGPGILSMANAGPNTNGSQFFLCTAETAWLDGAHVVFGSVVEGMDVVRAVESVGSRSGTVSQQVLVAASGQL</sequence>
<proteinExistence type="inferred from homology"/>
<dbReference type="PRINTS" id="PR00153">
    <property type="entry name" value="CSAPPISMRASE"/>
</dbReference>
<accession>A0A7S1ZLC4</accession>
<dbReference type="InterPro" id="IPR020892">
    <property type="entry name" value="Cyclophilin-type_PPIase_CS"/>
</dbReference>
<comment type="function">
    <text evidence="4">PPIases accelerate the folding of proteins. It catalyzes the cis-trans isomerization of proline imidic peptide bonds in oligopeptides.</text>
</comment>
<reference evidence="6" key="1">
    <citation type="submission" date="2021-01" db="EMBL/GenBank/DDBJ databases">
        <authorList>
            <person name="Corre E."/>
            <person name="Pelletier E."/>
            <person name="Niang G."/>
            <person name="Scheremetjew M."/>
            <person name="Finn R."/>
            <person name="Kale V."/>
            <person name="Holt S."/>
            <person name="Cochrane G."/>
            <person name="Meng A."/>
            <person name="Brown T."/>
            <person name="Cohen L."/>
        </authorList>
    </citation>
    <scope>NUCLEOTIDE SEQUENCE</scope>
    <source>
        <strain evidence="6">Pop2</strain>
    </source>
</reference>
<keyword evidence="2 4" id="KW-0697">Rotamase</keyword>
<dbReference type="EC" id="5.2.1.8" evidence="4"/>
<dbReference type="PROSITE" id="PS50072">
    <property type="entry name" value="CSA_PPIASE_2"/>
    <property type="match status" value="1"/>
</dbReference>
<organism evidence="6">
    <name type="scientific">Ditylum brightwellii</name>
    <dbReference type="NCBI Taxonomy" id="49249"/>
    <lineage>
        <taxon>Eukaryota</taxon>
        <taxon>Sar</taxon>
        <taxon>Stramenopiles</taxon>
        <taxon>Ochrophyta</taxon>
        <taxon>Bacillariophyta</taxon>
        <taxon>Mediophyceae</taxon>
        <taxon>Lithodesmiophycidae</taxon>
        <taxon>Lithodesmiales</taxon>
        <taxon>Lithodesmiaceae</taxon>
        <taxon>Ditylum</taxon>
    </lineage>
</organism>
<feature type="domain" description="PPIase cyclophilin-type" evidence="5">
    <location>
        <begin position="7"/>
        <end position="163"/>
    </location>
</feature>
<dbReference type="InterPro" id="IPR029000">
    <property type="entry name" value="Cyclophilin-like_dom_sf"/>
</dbReference>
<dbReference type="Gene3D" id="2.40.100.10">
    <property type="entry name" value="Cyclophilin-like"/>
    <property type="match status" value="1"/>
</dbReference>
<dbReference type="Pfam" id="PF00160">
    <property type="entry name" value="Pro_isomerase"/>
    <property type="match status" value="1"/>
</dbReference>
<evidence type="ECO:0000256" key="3">
    <source>
        <dbReference type="ARBA" id="ARBA00023235"/>
    </source>
</evidence>
<gene>
    <name evidence="6" type="ORF">DBRI1063_LOCUS17058</name>
</gene>
<evidence type="ECO:0000256" key="2">
    <source>
        <dbReference type="ARBA" id="ARBA00023110"/>
    </source>
</evidence>
<protein>
    <recommendedName>
        <fullName evidence="4">Peptidyl-prolyl cis-trans isomerase</fullName>
        <shortName evidence="4">PPIase</shortName>
        <ecNumber evidence="4">5.2.1.8</ecNumber>
    </recommendedName>
</protein>
<name>A0A7S1ZLC4_9STRA</name>
<evidence type="ECO:0000256" key="4">
    <source>
        <dbReference type="RuleBase" id="RU363019"/>
    </source>
</evidence>
<dbReference type="InterPro" id="IPR024936">
    <property type="entry name" value="Cyclophilin-type_PPIase"/>
</dbReference>
<dbReference type="GO" id="GO:0005737">
    <property type="term" value="C:cytoplasm"/>
    <property type="evidence" value="ECO:0007669"/>
    <property type="project" value="TreeGrafter"/>
</dbReference>
<dbReference type="SUPFAM" id="SSF50891">
    <property type="entry name" value="Cyclophilin-like"/>
    <property type="match status" value="1"/>
</dbReference>
<evidence type="ECO:0000256" key="1">
    <source>
        <dbReference type="ARBA" id="ARBA00000971"/>
    </source>
</evidence>
<comment type="similarity">
    <text evidence="4">Belongs to the cyclophilin-type PPIase family.</text>
</comment>
<dbReference type="PIRSF" id="PIRSF001467">
    <property type="entry name" value="Peptidylpro_ismrse"/>
    <property type="match status" value="1"/>
</dbReference>
<dbReference type="PROSITE" id="PS00170">
    <property type="entry name" value="CSA_PPIASE_1"/>
    <property type="match status" value="1"/>
</dbReference>
<evidence type="ECO:0000313" key="6">
    <source>
        <dbReference type="EMBL" id="CAD9341953.1"/>
    </source>
</evidence>
<dbReference type="PANTHER" id="PTHR11071">
    <property type="entry name" value="PEPTIDYL-PROLYL CIS-TRANS ISOMERASE"/>
    <property type="match status" value="1"/>
</dbReference>
<keyword evidence="3 4" id="KW-0413">Isomerase</keyword>
<dbReference type="GO" id="GO:0016018">
    <property type="term" value="F:cyclosporin A binding"/>
    <property type="evidence" value="ECO:0007669"/>
    <property type="project" value="TreeGrafter"/>
</dbReference>
<dbReference type="PANTHER" id="PTHR11071:SF561">
    <property type="entry name" value="PEPTIDYL-PROLYL CIS-TRANS ISOMERASE D-RELATED"/>
    <property type="match status" value="1"/>
</dbReference>
<dbReference type="CDD" id="cd01926">
    <property type="entry name" value="cyclophilin_ABH_like"/>
    <property type="match status" value="1"/>
</dbReference>
<dbReference type="InterPro" id="IPR002130">
    <property type="entry name" value="Cyclophilin-type_PPIase_dom"/>
</dbReference>
<evidence type="ECO:0000259" key="5">
    <source>
        <dbReference type="PROSITE" id="PS50072"/>
    </source>
</evidence>
<comment type="catalytic activity">
    <reaction evidence="1 4">
        <text>[protein]-peptidylproline (omega=180) = [protein]-peptidylproline (omega=0)</text>
        <dbReference type="Rhea" id="RHEA:16237"/>
        <dbReference type="Rhea" id="RHEA-COMP:10747"/>
        <dbReference type="Rhea" id="RHEA-COMP:10748"/>
        <dbReference type="ChEBI" id="CHEBI:83833"/>
        <dbReference type="ChEBI" id="CHEBI:83834"/>
        <dbReference type="EC" id="5.2.1.8"/>
    </reaction>
</comment>
<dbReference type="AlphaFoldDB" id="A0A7S1ZLC4"/>
<dbReference type="FunFam" id="2.40.100.10:FF:000013">
    <property type="entry name" value="Peptidyl-prolyl cis-trans isomerase"/>
    <property type="match status" value="1"/>
</dbReference>
<dbReference type="EMBL" id="HBGN01026500">
    <property type="protein sequence ID" value="CAD9341953.1"/>
    <property type="molecule type" value="Transcribed_RNA"/>
</dbReference>